<organism evidence="6 7">
    <name type="scientific">Dissophora globulifera</name>
    <dbReference type="NCBI Taxonomy" id="979702"/>
    <lineage>
        <taxon>Eukaryota</taxon>
        <taxon>Fungi</taxon>
        <taxon>Fungi incertae sedis</taxon>
        <taxon>Mucoromycota</taxon>
        <taxon>Mortierellomycotina</taxon>
        <taxon>Mortierellomycetes</taxon>
        <taxon>Mortierellales</taxon>
        <taxon>Mortierellaceae</taxon>
        <taxon>Dissophora</taxon>
    </lineage>
</organism>
<name>A0A9P6RNQ6_9FUNG</name>
<dbReference type="InterPro" id="IPR008010">
    <property type="entry name" value="Tatp1"/>
</dbReference>
<dbReference type="OrthoDB" id="29023at2759"/>
<evidence type="ECO:0000256" key="1">
    <source>
        <dbReference type="ARBA" id="ARBA00004141"/>
    </source>
</evidence>
<evidence type="ECO:0000256" key="3">
    <source>
        <dbReference type="ARBA" id="ARBA00022692"/>
    </source>
</evidence>
<dbReference type="AlphaFoldDB" id="A0A9P6RNQ6"/>
<evidence type="ECO:0000256" key="2">
    <source>
        <dbReference type="ARBA" id="ARBA00008803"/>
    </source>
</evidence>
<dbReference type="EMBL" id="JAAAIP010000194">
    <property type="protein sequence ID" value="KAG0323169.1"/>
    <property type="molecule type" value="Genomic_DNA"/>
</dbReference>
<reference evidence="6" key="1">
    <citation type="journal article" date="2020" name="Fungal Divers.">
        <title>Resolving the Mortierellaceae phylogeny through synthesis of multi-gene phylogenetics and phylogenomics.</title>
        <authorList>
            <person name="Vandepol N."/>
            <person name="Liber J."/>
            <person name="Desiro A."/>
            <person name="Na H."/>
            <person name="Kennedy M."/>
            <person name="Barry K."/>
            <person name="Grigoriev I.V."/>
            <person name="Miller A.N."/>
            <person name="O'Donnell K."/>
            <person name="Stajich J.E."/>
            <person name="Bonito G."/>
        </authorList>
    </citation>
    <scope>NUCLEOTIDE SEQUENCE</scope>
    <source>
        <strain evidence="6">REB-010B</strain>
    </source>
</reference>
<evidence type="ECO:0000313" key="6">
    <source>
        <dbReference type="EMBL" id="KAG0323169.1"/>
    </source>
</evidence>
<evidence type="ECO:0000256" key="5">
    <source>
        <dbReference type="ARBA" id="ARBA00023136"/>
    </source>
</evidence>
<dbReference type="Proteomes" id="UP000738325">
    <property type="component" value="Unassembled WGS sequence"/>
</dbReference>
<gene>
    <name evidence="6" type="ORF">BGZ99_002901</name>
</gene>
<keyword evidence="3" id="KW-0812">Transmembrane</keyword>
<keyword evidence="5" id="KW-0472">Membrane</keyword>
<sequence length="305" mass="33009">MSHPDPTPASYSHRVRRPLHFNSSIRATTNGISNDGGARDFGLNATTVHTNTTTKAYTTTNPSANNHQVPMILLDGIKLMDLLGCVSPSNTISVSLLRYLKKKWLELKRGRIASFLSVPIAFVKMVTLNAAVNSYLNELWTVLINNLFVEIKGSAFKMFKKENPIQLSCTGWPTNHQLLFSKFLDIVERIQVSVYTPCGAVTMAIIALLSETTVVWAAIFIHEGCGAAADAVLAGAGIRNSSDWLKHAFITTFNQISPSAYGRNVDFLSYNLVVGGSARLSGRTIGGGGSGGEYVLGGEKRVEDG</sequence>
<protein>
    <submittedName>
        <fullName evidence="6">Uncharacterized protein</fullName>
    </submittedName>
</protein>
<dbReference type="PANTHER" id="PTHR13317">
    <property type="entry name" value="TRANSMEMBRANE ANTERIOR POSTERIOR TRANSFORMATION PROTEIN 1 HOMOLOG"/>
    <property type="match status" value="1"/>
</dbReference>
<comment type="subcellular location">
    <subcellularLocation>
        <location evidence="1">Membrane</location>
        <topology evidence="1">Multi-pass membrane protein</topology>
    </subcellularLocation>
</comment>
<proteinExistence type="inferred from homology"/>
<keyword evidence="7" id="KW-1185">Reference proteome</keyword>
<comment type="similarity">
    <text evidence="2">Belongs to the TAPT1 family.</text>
</comment>
<evidence type="ECO:0000256" key="4">
    <source>
        <dbReference type="ARBA" id="ARBA00022989"/>
    </source>
</evidence>
<accession>A0A9P6RNQ6</accession>
<dbReference type="GO" id="GO:0005789">
    <property type="term" value="C:endoplasmic reticulum membrane"/>
    <property type="evidence" value="ECO:0007669"/>
    <property type="project" value="TreeGrafter"/>
</dbReference>
<dbReference type="PANTHER" id="PTHR13317:SF4">
    <property type="entry name" value="TRANSMEMBRANE ANTERIOR POSTERIOR TRANSFORMATION PROTEIN 1 HOMOLOG"/>
    <property type="match status" value="1"/>
</dbReference>
<keyword evidence="4" id="KW-1133">Transmembrane helix</keyword>
<comment type="caution">
    <text evidence="6">The sequence shown here is derived from an EMBL/GenBank/DDBJ whole genome shotgun (WGS) entry which is preliminary data.</text>
</comment>
<dbReference type="Pfam" id="PF05346">
    <property type="entry name" value="DUF747"/>
    <property type="match status" value="1"/>
</dbReference>
<evidence type="ECO:0000313" key="7">
    <source>
        <dbReference type="Proteomes" id="UP000738325"/>
    </source>
</evidence>